<evidence type="ECO:0000313" key="3">
    <source>
        <dbReference type="Proteomes" id="UP000759537"/>
    </source>
</evidence>
<organism evidence="2 3">
    <name type="scientific">Russula ochroleuca</name>
    <dbReference type="NCBI Taxonomy" id="152965"/>
    <lineage>
        <taxon>Eukaryota</taxon>
        <taxon>Fungi</taxon>
        <taxon>Dikarya</taxon>
        <taxon>Basidiomycota</taxon>
        <taxon>Agaricomycotina</taxon>
        <taxon>Agaricomycetes</taxon>
        <taxon>Russulales</taxon>
        <taxon>Russulaceae</taxon>
        <taxon>Russula</taxon>
    </lineage>
</organism>
<keyword evidence="3" id="KW-1185">Reference proteome</keyword>
<keyword evidence="1" id="KW-0472">Membrane</keyword>
<keyword evidence="1" id="KW-1133">Transmembrane helix</keyword>
<feature type="non-terminal residue" evidence="2">
    <location>
        <position position="1"/>
    </location>
</feature>
<reference evidence="2" key="2">
    <citation type="journal article" date="2020" name="Nat. Commun.">
        <title>Large-scale genome sequencing of mycorrhizal fungi provides insights into the early evolution of symbiotic traits.</title>
        <authorList>
            <person name="Miyauchi S."/>
            <person name="Kiss E."/>
            <person name="Kuo A."/>
            <person name="Drula E."/>
            <person name="Kohler A."/>
            <person name="Sanchez-Garcia M."/>
            <person name="Morin E."/>
            <person name="Andreopoulos B."/>
            <person name="Barry K.W."/>
            <person name="Bonito G."/>
            <person name="Buee M."/>
            <person name="Carver A."/>
            <person name="Chen C."/>
            <person name="Cichocki N."/>
            <person name="Clum A."/>
            <person name="Culley D."/>
            <person name="Crous P.W."/>
            <person name="Fauchery L."/>
            <person name="Girlanda M."/>
            <person name="Hayes R.D."/>
            <person name="Keri Z."/>
            <person name="LaButti K."/>
            <person name="Lipzen A."/>
            <person name="Lombard V."/>
            <person name="Magnuson J."/>
            <person name="Maillard F."/>
            <person name="Murat C."/>
            <person name="Nolan M."/>
            <person name="Ohm R.A."/>
            <person name="Pangilinan J."/>
            <person name="Pereira M.F."/>
            <person name="Perotto S."/>
            <person name="Peter M."/>
            <person name="Pfister S."/>
            <person name="Riley R."/>
            <person name="Sitrit Y."/>
            <person name="Stielow J.B."/>
            <person name="Szollosi G."/>
            <person name="Zifcakova L."/>
            <person name="Stursova M."/>
            <person name="Spatafora J.W."/>
            <person name="Tedersoo L."/>
            <person name="Vaario L.M."/>
            <person name="Yamada A."/>
            <person name="Yan M."/>
            <person name="Wang P."/>
            <person name="Xu J."/>
            <person name="Bruns T."/>
            <person name="Baldrian P."/>
            <person name="Vilgalys R."/>
            <person name="Dunand C."/>
            <person name="Henrissat B."/>
            <person name="Grigoriev I.V."/>
            <person name="Hibbett D."/>
            <person name="Nagy L.G."/>
            <person name="Martin F.M."/>
        </authorList>
    </citation>
    <scope>NUCLEOTIDE SEQUENCE</scope>
    <source>
        <strain evidence="2">Prilba</strain>
    </source>
</reference>
<feature type="non-terminal residue" evidence="2">
    <location>
        <position position="181"/>
    </location>
</feature>
<protein>
    <submittedName>
        <fullName evidence="2">Uncharacterized protein</fullName>
    </submittedName>
</protein>
<evidence type="ECO:0000256" key="1">
    <source>
        <dbReference type="SAM" id="Phobius"/>
    </source>
</evidence>
<proteinExistence type="predicted"/>
<keyword evidence="1" id="KW-0812">Transmembrane</keyword>
<name>A0A9P5MUE9_9AGAM</name>
<dbReference type="OrthoDB" id="10556440at2759"/>
<gene>
    <name evidence="2" type="ORF">DFH94DRAFT_746187</name>
</gene>
<sequence>AARTSRRTTKQKQTRMNTDLGYISLMIWEKGISTSSSPVLKNSINLAMNSLWTLCVSLCFSLAFSSVTLLHSAGGLLMCRLRESLRAKKSPHRSQKVIFSGCVSVVSQCRLKSCHVLNVASGQRRHLISRIEPRAQSGWVAASSALYPGLNFLGNWKYSFSASSCCCCCCCCCCGTGSCCT</sequence>
<evidence type="ECO:0000313" key="2">
    <source>
        <dbReference type="EMBL" id="KAF8478890.1"/>
    </source>
</evidence>
<reference evidence="2" key="1">
    <citation type="submission" date="2019-10" db="EMBL/GenBank/DDBJ databases">
        <authorList>
            <consortium name="DOE Joint Genome Institute"/>
            <person name="Kuo A."/>
            <person name="Miyauchi S."/>
            <person name="Kiss E."/>
            <person name="Drula E."/>
            <person name="Kohler A."/>
            <person name="Sanchez-Garcia M."/>
            <person name="Andreopoulos B."/>
            <person name="Barry K.W."/>
            <person name="Bonito G."/>
            <person name="Buee M."/>
            <person name="Carver A."/>
            <person name="Chen C."/>
            <person name="Cichocki N."/>
            <person name="Clum A."/>
            <person name="Culley D."/>
            <person name="Crous P.W."/>
            <person name="Fauchery L."/>
            <person name="Girlanda M."/>
            <person name="Hayes R."/>
            <person name="Keri Z."/>
            <person name="LaButti K."/>
            <person name="Lipzen A."/>
            <person name="Lombard V."/>
            <person name="Magnuson J."/>
            <person name="Maillard F."/>
            <person name="Morin E."/>
            <person name="Murat C."/>
            <person name="Nolan M."/>
            <person name="Ohm R."/>
            <person name="Pangilinan J."/>
            <person name="Pereira M."/>
            <person name="Perotto S."/>
            <person name="Peter M."/>
            <person name="Riley R."/>
            <person name="Sitrit Y."/>
            <person name="Stielow B."/>
            <person name="Szollosi G."/>
            <person name="Zifcakova L."/>
            <person name="Stursova M."/>
            <person name="Spatafora J.W."/>
            <person name="Tedersoo L."/>
            <person name="Vaario L.-M."/>
            <person name="Yamada A."/>
            <person name="Yan M."/>
            <person name="Wang P."/>
            <person name="Xu J."/>
            <person name="Bruns T."/>
            <person name="Baldrian P."/>
            <person name="Vilgalys R."/>
            <person name="Henrissat B."/>
            <person name="Grigoriev I.V."/>
            <person name="Hibbett D."/>
            <person name="Nagy L.G."/>
            <person name="Martin F.M."/>
        </authorList>
    </citation>
    <scope>NUCLEOTIDE SEQUENCE</scope>
    <source>
        <strain evidence="2">Prilba</strain>
    </source>
</reference>
<dbReference type="EMBL" id="WHVB01000010">
    <property type="protein sequence ID" value="KAF8478890.1"/>
    <property type="molecule type" value="Genomic_DNA"/>
</dbReference>
<dbReference type="AlphaFoldDB" id="A0A9P5MUE9"/>
<comment type="caution">
    <text evidence="2">The sequence shown here is derived from an EMBL/GenBank/DDBJ whole genome shotgun (WGS) entry which is preliminary data.</text>
</comment>
<accession>A0A9P5MUE9</accession>
<dbReference type="Proteomes" id="UP000759537">
    <property type="component" value="Unassembled WGS sequence"/>
</dbReference>
<feature type="transmembrane region" description="Helical" evidence="1">
    <location>
        <begin position="51"/>
        <end position="79"/>
    </location>
</feature>